<dbReference type="STRING" id="131310.A0A0N4ZRD8"/>
<dbReference type="AlphaFoldDB" id="A0A0N4ZRD8"/>
<sequence>MGDSVNSQLQVYKQLLNETTKYHNSDGTQHRRELKEEDKKFIENALKESMKDSDPARKMAEILDNISKTEDTETKLLYIDDLIDIVCQVDFATIYALNYKGLEEIKNNINSKNDEKLTCAYISLLTTITHNNLEVQDLINKYSKEFNFLEYLLEEFIKKSNVPSMLKKRSLGAVAAIVNNHRLNFSMFLSLKGVESLKNIVNNEDNEEILDRTKFTLNLLKSSLPDVDKDDTRKYISDILYLKKFVYNNY</sequence>
<dbReference type="Proteomes" id="UP000038045">
    <property type="component" value="Unplaced"/>
</dbReference>
<name>A0A0N4ZRD8_PARTI</name>
<proteinExistence type="predicted"/>
<evidence type="ECO:0000313" key="2">
    <source>
        <dbReference type="WBParaSite" id="PTRK_0001107300.1"/>
    </source>
</evidence>
<accession>A0A0N4ZRD8</accession>
<keyword evidence="1" id="KW-1185">Reference proteome</keyword>
<organism evidence="1 2">
    <name type="scientific">Parastrongyloides trichosuri</name>
    <name type="common">Possum-specific nematode worm</name>
    <dbReference type="NCBI Taxonomy" id="131310"/>
    <lineage>
        <taxon>Eukaryota</taxon>
        <taxon>Metazoa</taxon>
        <taxon>Ecdysozoa</taxon>
        <taxon>Nematoda</taxon>
        <taxon>Chromadorea</taxon>
        <taxon>Rhabditida</taxon>
        <taxon>Tylenchina</taxon>
        <taxon>Panagrolaimomorpha</taxon>
        <taxon>Strongyloidoidea</taxon>
        <taxon>Strongyloididae</taxon>
        <taxon>Parastrongyloides</taxon>
    </lineage>
</organism>
<dbReference type="PANTHER" id="PTHR19316:SF18">
    <property type="entry name" value="HSP70-BINDING PROTEIN 1"/>
    <property type="match status" value="1"/>
</dbReference>
<dbReference type="GO" id="GO:0005783">
    <property type="term" value="C:endoplasmic reticulum"/>
    <property type="evidence" value="ECO:0007669"/>
    <property type="project" value="TreeGrafter"/>
</dbReference>
<dbReference type="WBParaSite" id="PTRK_0001107300.1">
    <property type="protein sequence ID" value="PTRK_0001107300.1"/>
    <property type="gene ID" value="PTRK_0001107300"/>
</dbReference>
<dbReference type="Gene3D" id="1.25.10.10">
    <property type="entry name" value="Leucine-rich Repeat Variant"/>
    <property type="match status" value="1"/>
</dbReference>
<dbReference type="InterPro" id="IPR016024">
    <property type="entry name" value="ARM-type_fold"/>
</dbReference>
<dbReference type="GO" id="GO:0000774">
    <property type="term" value="F:adenyl-nucleotide exchange factor activity"/>
    <property type="evidence" value="ECO:0007669"/>
    <property type="project" value="TreeGrafter"/>
</dbReference>
<evidence type="ECO:0000313" key="1">
    <source>
        <dbReference type="Proteomes" id="UP000038045"/>
    </source>
</evidence>
<protein>
    <submittedName>
        <fullName evidence="2">Fes1 domain-containing protein</fullName>
    </submittedName>
</protein>
<dbReference type="InterPro" id="IPR050693">
    <property type="entry name" value="Hsp70_NEF-Inhibitors"/>
</dbReference>
<dbReference type="InterPro" id="IPR011989">
    <property type="entry name" value="ARM-like"/>
</dbReference>
<reference evidence="2" key="1">
    <citation type="submission" date="2017-02" db="UniProtKB">
        <authorList>
            <consortium name="WormBaseParasite"/>
        </authorList>
    </citation>
    <scope>IDENTIFICATION</scope>
</reference>
<dbReference type="SUPFAM" id="SSF48371">
    <property type="entry name" value="ARM repeat"/>
    <property type="match status" value="1"/>
</dbReference>
<dbReference type="PANTHER" id="PTHR19316">
    <property type="entry name" value="PROTEIN FOLDING REGULATOR"/>
    <property type="match status" value="1"/>
</dbReference>